<evidence type="ECO:0000313" key="2">
    <source>
        <dbReference type="Proteomes" id="UP000611796"/>
    </source>
</evidence>
<name>A0ABR7JZT0_9FIRM</name>
<dbReference type="RefSeq" id="WP_187004834.1">
    <property type="nucleotide sequence ID" value="NZ_JACRWD010000001.1"/>
</dbReference>
<sequence>MTVLDIFVKNLCGTFNNDEQIEKELKNGDIKHPYAKHINGICNNKIKNLPDNFDGYFVIEESYYKQGNFNNILPHLFLFTLNEDNKVVLTSYELPKEISKEDFRNDNHDLVMDYNNLVKSEKFTPMIYNECNGVFTGESISYFTPVTKFELKEKIEASTLYVSEVFYKNDKITFGFVDPIIYKRV</sequence>
<reference evidence="1 2" key="1">
    <citation type="submission" date="2020-08" db="EMBL/GenBank/DDBJ databases">
        <authorList>
            <person name="Liu C."/>
            <person name="Sun Q."/>
        </authorList>
    </citation>
    <scope>NUCLEOTIDE SEQUENCE [LARGE SCALE GENOMIC DNA]</scope>
    <source>
        <strain evidence="1 2">NSJ-45</strain>
    </source>
</reference>
<dbReference type="Proteomes" id="UP000611796">
    <property type="component" value="Unassembled WGS sequence"/>
</dbReference>
<dbReference type="EMBL" id="JACRWD010000001">
    <property type="protein sequence ID" value="MBC6002370.1"/>
    <property type="molecule type" value="Genomic_DNA"/>
</dbReference>
<accession>A0ABR7JZT0</accession>
<proteinExistence type="predicted"/>
<evidence type="ECO:0000313" key="1">
    <source>
        <dbReference type="EMBL" id="MBC6002370.1"/>
    </source>
</evidence>
<comment type="caution">
    <text evidence="1">The sequence shown here is derived from an EMBL/GenBank/DDBJ whole genome shotgun (WGS) entry which is preliminary data.</text>
</comment>
<gene>
    <name evidence="1" type="ORF">H8891_01030</name>
</gene>
<keyword evidence="2" id="KW-1185">Reference proteome</keyword>
<protein>
    <submittedName>
        <fullName evidence="1">Uncharacterized protein</fullName>
    </submittedName>
</protein>
<organism evidence="1 2">
    <name type="scientific">Paeniclostridium hominis</name>
    <dbReference type="NCBI Taxonomy" id="2764329"/>
    <lineage>
        <taxon>Bacteria</taxon>
        <taxon>Bacillati</taxon>
        <taxon>Bacillota</taxon>
        <taxon>Clostridia</taxon>
        <taxon>Peptostreptococcales</taxon>
        <taxon>Peptostreptococcaceae</taxon>
        <taxon>Paeniclostridium</taxon>
    </lineage>
</organism>